<dbReference type="HOGENOM" id="CLU_026956_2_0_1"/>
<keyword evidence="2 3" id="KW-0813">Transport</keyword>
<dbReference type="InterPro" id="IPR046364">
    <property type="entry name" value="Exo70_C"/>
</dbReference>
<dbReference type="Proteomes" id="UP000026961">
    <property type="component" value="Chromosome 8"/>
</dbReference>
<reference evidence="6" key="1">
    <citation type="submission" date="2015-04" db="UniProtKB">
        <authorList>
            <consortium name="EnsemblPlants"/>
        </authorList>
    </citation>
    <scope>IDENTIFICATION</scope>
</reference>
<dbReference type="InterPro" id="IPR004140">
    <property type="entry name" value="Exo70"/>
</dbReference>
<dbReference type="Gene3D" id="1.20.1280.170">
    <property type="entry name" value="Exocyst complex component Exo70"/>
    <property type="match status" value="1"/>
</dbReference>
<dbReference type="GO" id="GO:0006887">
    <property type="term" value="P:exocytosis"/>
    <property type="evidence" value="ECO:0007669"/>
    <property type="project" value="UniProtKB-KW"/>
</dbReference>
<accession>A0A0E0ASG7</accession>
<reference evidence="6" key="2">
    <citation type="submission" date="2018-05" db="EMBL/GenBank/DDBJ databases">
        <title>OgluRS3 (Oryza glumaepatula Reference Sequence Version 3).</title>
        <authorList>
            <person name="Zhang J."/>
            <person name="Kudrna D."/>
            <person name="Lee S."/>
            <person name="Talag J."/>
            <person name="Welchert J."/>
            <person name="Wing R.A."/>
        </authorList>
    </citation>
    <scope>NUCLEOTIDE SEQUENCE [LARGE SCALE GENOMIC DNA]</scope>
</reference>
<evidence type="ECO:0000313" key="7">
    <source>
        <dbReference type="Proteomes" id="UP000026961"/>
    </source>
</evidence>
<dbReference type="InterPro" id="IPR016159">
    <property type="entry name" value="Cullin_repeat-like_dom_sf"/>
</dbReference>
<dbReference type="Gramene" id="OGLUM08G07290.1">
    <property type="protein sequence ID" value="OGLUM08G07290.1"/>
    <property type="gene ID" value="OGLUM08G07290"/>
</dbReference>
<comment type="similarity">
    <text evidence="1 3">Belongs to the EXO70 family.</text>
</comment>
<dbReference type="PANTHER" id="PTHR12542:SF40">
    <property type="entry name" value="EXOCYST SUBUNIT EXO70 FAMILY PROTEIN"/>
    <property type="match status" value="1"/>
</dbReference>
<dbReference type="PANTHER" id="PTHR12542">
    <property type="entry name" value="EXOCYST COMPLEX PROTEIN EXO70"/>
    <property type="match status" value="1"/>
</dbReference>
<feature type="region of interest" description="Disordered" evidence="4">
    <location>
        <begin position="40"/>
        <end position="62"/>
    </location>
</feature>
<dbReference type="Pfam" id="PF03081">
    <property type="entry name" value="Exo70_C"/>
    <property type="match status" value="1"/>
</dbReference>
<dbReference type="GO" id="GO:0000145">
    <property type="term" value="C:exocyst"/>
    <property type="evidence" value="ECO:0007669"/>
    <property type="project" value="InterPro"/>
</dbReference>
<organism evidence="6">
    <name type="scientific">Oryza glumipatula</name>
    <dbReference type="NCBI Taxonomy" id="40148"/>
    <lineage>
        <taxon>Eukaryota</taxon>
        <taxon>Viridiplantae</taxon>
        <taxon>Streptophyta</taxon>
        <taxon>Embryophyta</taxon>
        <taxon>Tracheophyta</taxon>
        <taxon>Spermatophyta</taxon>
        <taxon>Magnoliopsida</taxon>
        <taxon>Liliopsida</taxon>
        <taxon>Poales</taxon>
        <taxon>Poaceae</taxon>
        <taxon>BOP clade</taxon>
        <taxon>Oryzoideae</taxon>
        <taxon>Oryzeae</taxon>
        <taxon>Oryzinae</taxon>
        <taxon>Oryza</taxon>
    </lineage>
</organism>
<name>A0A0E0ASG7_9ORYZ</name>
<evidence type="ECO:0000256" key="4">
    <source>
        <dbReference type="SAM" id="MobiDB-lite"/>
    </source>
</evidence>
<evidence type="ECO:0000256" key="2">
    <source>
        <dbReference type="ARBA" id="ARBA00022448"/>
    </source>
</evidence>
<keyword evidence="3" id="KW-0268">Exocytosis</keyword>
<sequence length="563" mass="63440">MEALASFMDLEGRPHQHRWSMRRGGGLFFPQISSAAGELGWSSDSSTASSPAPSTLSSSCMSSPWGGGSGRWWASPAPAASSGLHQMVRDNYTQGLIRAFGRRRHDEALLHKWFSQLDVEWVLLLHAGQRDLDSSSVEDLMALMERWMRALLIMVQVLSMTLLELRDRRPSSSLAGTDDDDAFLLRTKGSAGNRSPAPELPDFVCVQEVVQFAEASILRMLAFVDAITLAALNDDHRRRHREPEMLPGMLYLYDCFSDASPTVLAFFKEASDVLAFGSGSGSGKNEAQPGPAFDDAINGIFSRKRSKLSDAIWGMMEKVRASFLMDTFWQVSPDAADDASGVHETTVLMMNYIALVWCNGDVLKFILQDHHFRLFISDTEGFNAVVNLITDMISCLRSKLEEASLLISDPGLRCIFLLNNWQLVLRRVESMDLPSSALIETSMTQRYIDTYLHVSWSPLLSCLFIENPSISLGKTRDGKPFGFRRYLSLDRFESEFQRTYTNHKFWKVPNPDLRQRLRQAIVQKVVTHYSMYLEERAARGMHNQPPKSTPEQLKELLDELFEG</sequence>
<comment type="function">
    <text evidence="3">Component of the exocyst complex.</text>
</comment>
<evidence type="ECO:0000259" key="5">
    <source>
        <dbReference type="Pfam" id="PF03081"/>
    </source>
</evidence>
<dbReference type="SUPFAM" id="SSF74788">
    <property type="entry name" value="Cullin repeat-like"/>
    <property type="match status" value="1"/>
</dbReference>
<evidence type="ECO:0000313" key="6">
    <source>
        <dbReference type="EnsemblPlants" id="OGLUM08G07290.1"/>
    </source>
</evidence>
<keyword evidence="7" id="KW-1185">Reference proteome</keyword>
<dbReference type="AlphaFoldDB" id="A0A0E0ASG7"/>
<dbReference type="GO" id="GO:0015031">
    <property type="term" value="P:protein transport"/>
    <property type="evidence" value="ECO:0007669"/>
    <property type="project" value="UniProtKB-KW"/>
</dbReference>
<evidence type="ECO:0000256" key="3">
    <source>
        <dbReference type="RuleBase" id="RU365026"/>
    </source>
</evidence>
<keyword evidence="3" id="KW-0653">Protein transport</keyword>
<evidence type="ECO:0000256" key="1">
    <source>
        <dbReference type="ARBA" id="ARBA00006756"/>
    </source>
</evidence>
<protein>
    <recommendedName>
        <fullName evidence="3">Exocyst subunit Exo70 family protein</fullName>
    </recommendedName>
</protein>
<dbReference type="GO" id="GO:0005546">
    <property type="term" value="F:phosphatidylinositol-4,5-bisphosphate binding"/>
    <property type="evidence" value="ECO:0007669"/>
    <property type="project" value="InterPro"/>
</dbReference>
<dbReference type="EnsemblPlants" id="OGLUM08G07290.1">
    <property type="protein sequence ID" value="OGLUM08G07290.1"/>
    <property type="gene ID" value="OGLUM08G07290"/>
</dbReference>
<proteinExistence type="inferred from homology"/>
<dbReference type="eggNOG" id="KOG2344">
    <property type="taxonomic scope" value="Eukaryota"/>
</dbReference>
<dbReference type="STRING" id="40148.A0A0E0ASG7"/>
<feature type="compositionally biased region" description="Low complexity" evidence="4">
    <location>
        <begin position="42"/>
        <end position="62"/>
    </location>
</feature>
<feature type="domain" description="Exocyst complex subunit Exo70 C-terminal" evidence="5">
    <location>
        <begin position="213"/>
        <end position="559"/>
    </location>
</feature>